<feature type="transmembrane region" description="Helical" evidence="8">
    <location>
        <begin position="180"/>
        <end position="195"/>
    </location>
</feature>
<keyword evidence="5 8" id="KW-0812">Transmembrane</keyword>
<comment type="subcellular location">
    <subcellularLocation>
        <location evidence="1">Cell membrane</location>
        <topology evidence="1">Multi-pass membrane protein</topology>
    </subcellularLocation>
</comment>
<evidence type="ECO:0000313" key="9">
    <source>
        <dbReference type="EMBL" id="CAB4338016.1"/>
    </source>
</evidence>
<feature type="transmembrane region" description="Helical" evidence="8">
    <location>
        <begin position="73"/>
        <end position="96"/>
    </location>
</feature>
<dbReference type="AlphaFoldDB" id="A0A6J5Z969"/>
<evidence type="ECO:0000256" key="8">
    <source>
        <dbReference type="SAM" id="Phobius"/>
    </source>
</evidence>
<gene>
    <name evidence="9" type="ORF">UFOPK3770_00719</name>
</gene>
<dbReference type="PANTHER" id="PTHR34979">
    <property type="entry name" value="INNER MEMBRANE PROTEIN YGAZ"/>
    <property type="match status" value="1"/>
</dbReference>
<sequence length="256" mass="26294">MGYFSLAIDAKGTIVTQPTWEIVRAETLRKALSIGVAVSIYGVSFGALGTTTGLSVAQTQCLSLLMFTGASQFALVSTIAAGGTAYAAIAAALLLGTRNAAYSLRMAPILKVKGLKKVLASHVTIDESTAMGLAPGENVFDGRAARLGFWSTALSVFVLWNIATFIGAITVSAIGDPKSFGLDAAISAGLFALVWPQIKGRFPLVASLGGALVALILTPWLPAGIPVLAAAVVAAVAGWSWAKEISVPNESSRDAL</sequence>
<feature type="transmembrane region" description="Helical" evidence="8">
    <location>
        <begin position="31"/>
        <end position="53"/>
    </location>
</feature>
<reference evidence="9" key="1">
    <citation type="submission" date="2020-05" db="EMBL/GenBank/DDBJ databases">
        <authorList>
            <person name="Chiriac C."/>
            <person name="Salcher M."/>
            <person name="Ghai R."/>
            <person name="Kavagutti S V."/>
        </authorList>
    </citation>
    <scope>NUCLEOTIDE SEQUENCE</scope>
</reference>
<evidence type="ECO:0000256" key="6">
    <source>
        <dbReference type="ARBA" id="ARBA00022989"/>
    </source>
</evidence>
<dbReference type="Pfam" id="PF03591">
    <property type="entry name" value="AzlC"/>
    <property type="match status" value="1"/>
</dbReference>
<proteinExistence type="inferred from homology"/>
<evidence type="ECO:0000256" key="3">
    <source>
        <dbReference type="ARBA" id="ARBA00022448"/>
    </source>
</evidence>
<name>A0A6J5Z969_9ZZZZ</name>
<keyword evidence="6 8" id="KW-1133">Transmembrane helix</keyword>
<dbReference type="GO" id="GO:1903785">
    <property type="term" value="P:L-valine transmembrane transport"/>
    <property type="evidence" value="ECO:0007669"/>
    <property type="project" value="TreeGrafter"/>
</dbReference>
<keyword evidence="4" id="KW-1003">Cell membrane</keyword>
<dbReference type="InterPro" id="IPR011606">
    <property type="entry name" value="Brnchd-chn_aa_trnsp_permease"/>
</dbReference>
<evidence type="ECO:0000256" key="7">
    <source>
        <dbReference type="ARBA" id="ARBA00023136"/>
    </source>
</evidence>
<evidence type="ECO:0000256" key="5">
    <source>
        <dbReference type="ARBA" id="ARBA00022692"/>
    </source>
</evidence>
<dbReference type="PANTHER" id="PTHR34979:SF1">
    <property type="entry name" value="INNER MEMBRANE PROTEIN YGAZ"/>
    <property type="match status" value="1"/>
</dbReference>
<comment type="similarity">
    <text evidence="2">Belongs to the AzlC family.</text>
</comment>
<evidence type="ECO:0000256" key="4">
    <source>
        <dbReference type="ARBA" id="ARBA00022475"/>
    </source>
</evidence>
<keyword evidence="3" id="KW-0813">Transport</keyword>
<dbReference type="GO" id="GO:0005886">
    <property type="term" value="C:plasma membrane"/>
    <property type="evidence" value="ECO:0007669"/>
    <property type="project" value="UniProtKB-SubCell"/>
</dbReference>
<keyword evidence="7 8" id="KW-0472">Membrane</keyword>
<evidence type="ECO:0000256" key="1">
    <source>
        <dbReference type="ARBA" id="ARBA00004651"/>
    </source>
</evidence>
<organism evidence="9">
    <name type="scientific">freshwater metagenome</name>
    <dbReference type="NCBI Taxonomy" id="449393"/>
    <lineage>
        <taxon>unclassified sequences</taxon>
        <taxon>metagenomes</taxon>
        <taxon>ecological metagenomes</taxon>
    </lineage>
</organism>
<accession>A0A6J5Z969</accession>
<protein>
    <submittedName>
        <fullName evidence="9">Unannotated protein</fullName>
    </submittedName>
</protein>
<evidence type="ECO:0000256" key="2">
    <source>
        <dbReference type="ARBA" id="ARBA00010735"/>
    </source>
</evidence>
<dbReference type="EMBL" id="CAESAJ010000066">
    <property type="protein sequence ID" value="CAB4338016.1"/>
    <property type="molecule type" value="Genomic_DNA"/>
</dbReference>
<feature type="transmembrane region" description="Helical" evidence="8">
    <location>
        <begin position="153"/>
        <end position="174"/>
    </location>
</feature>